<evidence type="ECO:0000313" key="2">
    <source>
        <dbReference type="Proteomes" id="UP000317650"/>
    </source>
</evidence>
<dbReference type="EMBL" id="PYDT01000001">
    <property type="protein sequence ID" value="THU74424.1"/>
    <property type="molecule type" value="Genomic_DNA"/>
</dbReference>
<reference evidence="1 2" key="1">
    <citation type="journal article" date="2019" name="Nat. Plants">
        <title>Genome sequencing of Musa balbisiana reveals subgenome evolution and function divergence in polyploid bananas.</title>
        <authorList>
            <person name="Yao X."/>
        </authorList>
    </citation>
    <scope>NUCLEOTIDE SEQUENCE [LARGE SCALE GENOMIC DNA]</scope>
    <source>
        <strain evidence="2">cv. DH-PKW</strain>
        <tissue evidence="1">Leaves</tissue>
    </source>
</reference>
<keyword evidence="2" id="KW-1185">Reference proteome</keyword>
<comment type="caution">
    <text evidence="1">The sequence shown here is derived from an EMBL/GenBank/DDBJ whole genome shotgun (WGS) entry which is preliminary data.</text>
</comment>
<proteinExistence type="predicted"/>
<dbReference type="AlphaFoldDB" id="A0A4S8KGF1"/>
<accession>A0A4S8KGF1</accession>
<name>A0A4S8KGF1_MUSBA</name>
<organism evidence="1 2">
    <name type="scientific">Musa balbisiana</name>
    <name type="common">Banana</name>
    <dbReference type="NCBI Taxonomy" id="52838"/>
    <lineage>
        <taxon>Eukaryota</taxon>
        <taxon>Viridiplantae</taxon>
        <taxon>Streptophyta</taxon>
        <taxon>Embryophyta</taxon>
        <taxon>Tracheophyta</taxon>
        <taxon>Spermatophyta</taxon>
        <taxon>Magnoliopsida</taxon>
        <taxon>Liliopsida</taxon>
        <taxon>Zingiberales</taxon>
        <taxon>Musaceae</taxon>
        <taxon>Musa</taxon>
    </lineage>
</organism>
<protein>
    <submittedName>
        <fullName evidence="1">Uncharacterized protein</fullName>
    </submittedName>
</protein>
<gene>
    <name evidence="1" type="ORF">C4D60_Mb04t33200</name>
</gene>
<dbReference type="Proteomes" id="UP000317650">
    <property type="component" value="Chromosome 4"/>
</dbReference>
<evidence type="ECO:0000313" key="1">
    <source>
        <dbReference type="EMBL" id="THU74424.1"/>
    </source>
</evidence>
<sequence length="77" mass="8902">MPFSLPRKIHSIHTIQKHFKKVQHLFTTIVRVAIPSDKFLKTKFLKAMNSTELEAKTSVKMNSLHWAFDKGLCHVAL</sequence>